<keyword evidence="2 4" id="KW-1133">Transmembrane helix</keyword>
<proteinExistence type="inferred from homology"/>
<name>A0AAD4I1W8_9PEZI</name>
<dbReference type="Proteomes" id="UP001197093">
    <property type="component" value="Unassembled WGS sequence"/>
</dbReference>
<keyword evidence="3 4" id="KW-0472">Membrane</keyword>
<dbReference type="PANTHER" id="PTHR39136">
    <property type="entry name" value="ALTERED INHERITANCE OF MITOCHONDRIA PROTEIN 11"/>
    <property type="match status" value="1"/>
</dbReference>
<feature type="transmembrane region" description="Helical" evidence="4">
    <location>
        <begin position="83"/>
        <end position="100"/>
    </location>
</feature>
<comment type="caution">
    <text evidence="6">The sequence shown here is derived from an EMBL/GenBank/DDBJ whole genome shotgun (WGS) entry which is preliminary data.</text>
</comment>
<evidence type="ECO:0000256" key="4">
    <source>
        <dbReference type="RuleBase" id="RU367098"/>
    </source>
</evidence>
<dbReference type="PANTHER" id="PTHR39136:SF1">
    <property type="entry name" value="ALTERED INHERITANCE OF MITOCHONDRIA PROTEIN 11"/>
    <property type="match status" value="1"/>
</dbReference>
<comment type="similarity">
    <text evidence="4">Belongs to the AIM11 family.</text>
</comment>
<accession>A0AAD4I1W8</accession>
<feature type="compositionally biased region" description="Low complexity" evidence="5">
    <location>
        <begin position="37"/>
        <end position="68"/>
    </location>
</feature>
<feature type="region of interest" description="Disordered" evidence="5">
    <location>
        <begin position="31"/>
        <end position="73"/>
    </location>
</feature>
<reference evidence="6" key="1">
    <citation type="submission" date="2023-02" db="EMBL/GenBank/DDBJ databases">
        <authorList>
            <person name="Palmer J.M."/>
        </authorList>
    </citation>
    <scope>NUCLEOTIDE SEQUENCE</scope>
    <source>
        <strain evidence="6">FW57</strain>
    </source>
</reference>
<keyword evidence="7" id="KW-1185">Reference proteome</keyword>
<sequence>MVVLSWLFGYPKPGVNIGDNKASTATPISAPAVSQIPAPGSAASSKPPSSIQQQTPADHQQQQHQQQPEGGNHFFSRRSLRQLGLFVGGAGFFFWSVLITRRRVTRHQIAAKLKFYHSNQWIGRSEKELPKKDPLVAVEALNLATLNTLTFAMMAAGGVSWAFDISSVEDLRKYTRRSILAASGGEADEEAEKEVADWVANTFGIVEKKDAAAAAETAAAVAEEGKP</sequence>
<dbReference type="AlphaFoldDB" id="A0AAD4I1W8"/>
<organism evidence="6 7">
    <name type="scientific">Staphylotrichum longicolle</name>
    <dbReference type="NCBI Taxonomy" id="669026"/>
    <lineage>
        <taxon>Eukaryota</taxon>
        <taxon>Fungi</taxon>
        <taxon>Dikarya</taxon>
        <taxon>Ascomycota</taxon>
        <taxon>Pezizomycotina</taxon>
        <taxon>Sordariomycetes</taxon>
        <taxon>Sordariomycetidae</taxon>
        <taxon>Sordariales</taxon>
        <taxon>Chaetomiaceae</taxon>
        <taxon>Staphylotrichum</taxon>
    </lineage>
</organism>
<dbReference type="GO" id="GO:0005739">
    <property type="term" value="C:mitochondrion"/>
    <property type="evidence" value="ECO:0007669"/>
    <property type="project" value="TreeGrafter"/>
</dbReference>
<comment type="subcellular location">
    <subcellularLocation>
        <location evidence="4">Membrane</location>
        <topology evidence="4">Multi-pass membrane protein</topology>
    </subcellularLocation>
</comment>
<gene>
    <name evidence="4" type="primary">AIM11</name>
    <name evidence="6" type="ORF">NEMBOFW57_001695</name>
</gene>
<evidence type="ECO:0000313" key="6">
    <source>
        <dbReference type="EMBL" id="KAG7291676.1"/>
    </source>
</evidence>
<evidence type="ECO:0000256" key="3">
    <source>
        <dbReference type="ARBA" id="ARBA00023136"/>
    </source>
</evidence>
<evidence type="ECO:0000313" key="7">
    <source>
        <dbReference type="Proteomes" id="UP001197093"/>
    </source>
</evidence>
<keyword evidence="1 4" id="KW-0812">Transmembrane</keyword>
<evidence type="ECO:0000256" key="5">
    <source>
        <dbReference type="SAM" id="MobiDB-lite"/>
    </source>
</evidence>
<dbReference type="InterPro" id="IPR038814">
    <property type="entry name" value="AIM11"/>
</dbReference>
<protein>
    <recommendedName>
        <fullName evidence="4">Altered inheritance of mitochondria protein 11</fullName>
    </recommendedName>
</protein>
<evidence type="ECO:0000256" key="2">
    <source>
        <dbReference type="ARBA" id="ARBA00022989"/>
    </source>
</evidence>
<dbReference type="EMBL" id="JAHCVI010000001">
    <property type="protein sequence ID" value="KAG7291676.1"/>
    <property type="molecule type" value="Genomic_DNA"/>
</dbReference>
<dbReference type="GO" id="GO:0016020">
    <property type="term" value="C:membrane"/>
    <property type="evidence" value="ECO:0007669"/>
    <property type="project" value="UniProtKB-SubCell"/>
</dbReference>
<evidence type="ECO:0000256" key="1">
    <source>
        <dbReference type="ARBA" id="ARBA00022692"/>
    </source>
</evidence>